<name>A0AAE1AN23_9GAST</name>
<reference evidence="2" key="1">
    <citation type="journal article" date="2023" name="G3 (Bethesda)">
        <title>A reference genome for the long-term kleptoplast-retaining sea slug Elysia crispata morphotype clarki.</title>
        <authorList>
            <person name="Eastman K.E."/>
            <person name="Pendleton A.L."/>
            <person name="Shaikh M.A."/>
            <person name="Suttiyut T."/>
            <person name="Ogas R."/>
            <person name="Tomko P."/>
            <person name="Gavelis G."/>
            <person name="Widhalm J.R."/>
            <person name="Wisecaver J.H."/>
        </authorList>
    </citation>
    <scope>NUCLEOTIDE SEQUENCE</scope>
    <source>
        <strain evidence="2">ECLA1</strain>
    </source>
</reference>
<dbReference type="Proteomes" id="UP001283361">
    <property type="component" value="Unassembled WGS sequence"/>
</dbReference>
<comment type="caution">
    <text evidence="2">The sequence shown here is derived from an EMBL/GenBank/DDBJ whole genome shotgun (WGS) entry which is preliminary data.</text>
</comment>
<proteinExistence type="predicted"/>
<accession>A0AAE1AN23</accession>
<feature type="signal peptide" evidence="1">
    <location>
        <begin position="1"/>
        <end position="17"/>
    </location>
</feature>
<organism evidence="2 3">
    <name type="scientific">Elysia crispata</name>
    <name type="common">lettuce slug</name>
    <dbReference type="NCBI Taxonomy" id="231223"/>
    <lineage>
        <taxon>Eukaryota</taxon>
        <taxon>Metazoa</taxon>
        <taxon>Spiralia</taxon>
        <taxon>Lophotrochozoa</taxon>
        <taxon>Mollusca</taxon>
        <taxon>Gastropoda</taxon>
        <taxon>Heterobranchia</taxon>
        <taxon>Euthyneura</taxon>
        <taxon>Panpulmonata</taxon>
        <taxon>Sacoglossa</taxon>
        <taxon>Placobranchoidea</taxon>
        <taxon>Plakobranchidae</taxon>
        <taxon>Elysia</taxon>
    </lineage>
</organism>
<gene>
    <name evidence="2" type="ORF">RRG08_053234</name>
</gene>
<dbReference type="AlphaFoldDB" id="A0AAE1AN23"/>
<protein>
    <recommendedName>
        <fullName evidence="4">Secreted protein</fullName>
    </recommendedName>
</protein>
<evidence type="ECO:0000313" key="2">
    <source>
        <dbReference type="EMBL" id="KAK3790910.1"/>
    </source>
</evidence>
<evidence type="ECO:0008006" key="4">
    <source>
        <dbReference type="Google" id="ProtNLM"/>
    </source>
</evidence>
<evidence type="ECO:0000313" key="3">
    <source>
        <dbReference type="Proteomes" id="UP001283361"/>
    </source>
</evidence>
<keyword evidence="3" id="KW-1185">Reference proteome</keyword>
<feature type="chain" id="PRO_5042244625" description="Secreted protein" evidence="1">
    <location>
        <begin position="18"/>
        <end position="111"/>
    </location>
</feature>
<evidence type="ECO:0000256" key="1">
    <source>
        <dbReference type="SAM" id="SignalP"/>
    </source>
</evidence>
<dbReference type="EMBL" id="JAWDGP010001500">
    <property type="protein sequence ID" value="KAK3790910.1"/>
    <property type="molecule type" value="Genomic_DNA"/>
</dbReference>
<sequence length="111" mass="12284">MWRTIISLFRLWLISDTEIVNHSGSFSVAEAIFTQSPGVCSEVSLLCVGAPGTAHIVNFTCPYSLCCSGVRSSGSPDINAVTEFTVHGFRYNRTRFYDNPPRYSTIMVIVL</sequence>
<keyword evidence="1" id="KW-0732">Signal</keyword>